<name>A0ABV2KVP5_9BACI</name>
<proteinExistence type="predicted"/>
<protein>
    <submittedName>
        <fullName evidence="1">Uncharacterized protein</fullName>
    </submittedName>
</protein>
<dbReference type="Proteomes" id="UP001549167">
    <property type="component" value="Unassembled WGS sequence"/>
</dbReference>
<keyword evidence="2" id="KW-1185">Reference proteome</keyword>
<evidence type="ECO:0000313" key="2">
    <source>
        <dbReference type="Proteomes" id="UP001549167"/>
    </source>
</evidence>
<accession>A0ABV2KVP5</accession>
<organism evidence="1 2">
    <name type="scientific">Alkalibacillus flavidus</name>
    <dbReference type="NCBI Taxonomy" id="546021"/>
    <lineage>
        <taxon>Bacteria</taxon>
        <taxon>Bacillati</taxon>
        <taxon>Bacillota</taxon>
        <taxon>Bacilli</taxon>
        <taxon>Bacillales</taxon>
        <taxon>Bacillaceae</taxon>
        <taxon>Alkalibacillus</taxon>
    </lineage>
</organism>
<comment type="caution">
    <text evidence="1">The sequence shown here is derived from an EMBL/GenBank/DDBJ whole genome shotgun (WGS) entry which is preliminary data.</text>
</comment>
<dbReference type="RefSeq" id="WP_354220244.1">
    <property type="nucleotide sequence ID" value="NZ_JBEPMX010000008.1"/>
</dbReference>
<sequence length="230" mass="26578">MSRATDCVNDVRRWWFEQDKHDPPADRRAELVDAKLEDLFEQDYTLAELQSWTMLNPKTERKEKLRRVPVIEVLTDFILETPQVAERTAEYPIYNATKQARAGQARKANEVTLHDVEPAAPSLAQANDLSHPLDLHATLAFYQRNPAKAVDRFKGRGYSAQAITKAVADLDLTRVRECEQCGGAFYAHDLRLRYCNIMRHPLKPAFNYCEYEKMKENGRKSKNVKEKCHV</sequence>
<reference evidence="1 2" key="1">
    <citation type="submission" date="2024-06" db="EMBL/GenBank/DDBJ databases">
        <title>Genomic Encyclopedia of Type Strains, Phase IV (KMG-IV): sequencing the most valuable type-strain genomes for metagenomic binning, comparative biology and taxonomic classification.</title>
        <authorList>
            <person name="Goeker M."/>
        </authorList>
    </citation>
    <scope>NUCLEOTIDE SEQUENCE [LARGE SCALE GENOMIC DNA]</scope>
    <source>
        <strain evidence="1 2">DSM 23520</strain>
    </source>
</reference>
<dbReference type="EMBL" id="JBEPMX010000008">
    <property type="protein sequence ID" value="MET3683654.1"/>
    <property type="molecule type" value="Genomic_DNA"/>
</dbReference>
<gene>
    <name evidence="1" type="ORF">ABID56_001763</name>
</gene>
<evidence type="ECO:0000313" key="1">
    <source>
        <dbReference type="EMBL" id="MET3683654.1"/>
    </source>
</evidence>